<evidence type="ECO:0000313" key="1">
    <source>
        <dbReference type="EMBL" id="AES94276.1"/>
    </source>
</evidence>
<organism evidence="1 3">
    <name type="scientific">Medicago truncatula</name>
    <name type="common">Barrel medic</name>
    <name type="synonym">Medicago tribuloides</name>
    <dbReference type="NCBI Taxonomy" id="3880"/>
    <lineage>
        <taxon>Eukaryota</taxon>
        <taxon>Viridiplantae</taxon>
        <taxon>Streptophyta</taxon>
        <taxon>Embryophyta</taxon>
        <taxon>Tracheophyta</taxon>
        <taxon>Spermatophyta</taxon>
        <taxon>Magnoliopsida</taxon>
        <taxon>eudicotyledons</taxon>
        <taxon>Gunneridae</taxon>
        <taxon>Pentapetalae</taxon>
        <taxon>rosids</taxon>
        <taxon>fabids</taxon>
        <taxon>Fabales</taxon>
        <taxon>Fabaceae</taxon>
        <taxon>Papilionoideae</taxon>
        <taxon>50 kb inversion clade</taxon>
        <taxon>NPAAA clade</taxon>
        <taxon>Hologalegina</taxon>
        <taxon>IRL clade</taxon>
        <taxon>Trifolieae</taxon>
        <taxon>Medicago</taxon>
    </lineage>
</organism>
<gene>
    <name evidence="1" type="ordered locus">MTR_5g012730</name>
</gene>
<dbReference type="PaxDb" id="3880-AES94276"/>
<reference evidence="1 3" key="2">
    <citation type="journal article" date="2014" name="BMC Genomics">
        <title>An improved genome release (version Mt4.0) for the model legume Medicago truncatula.</title>
        <authorList>
            <person name="Tang H."/>
            <person name="Krishnakumar V."/>
            <person name="Bidwell S."/>
            <person name="Rosen B."/>
            <person name="Chan A."/>
            <person name="Zhou S."/>
            <person name="Gentzbittel L."/>
            <person name="Childs K.L."/>
            <person name="Yandell M."/>
            <person name="Gundlach H."/>
            <person name="Mayer K.F."/>
            <person name="Schwartz D.C."/>
            <person name="Town C.D."/>
        </authorList>
    </citation>
    <scope>GENOME REANNOTATION</scope>
    <source>
        <strain evidence="2 3">cv. Jemalong A17</strain>
    </source>
</reference>
<dbReference type="Proteomes" id="UP000002051">
    <property type="component" value="Chromosome 5"/>
</dbReference>
<evidence type="ECO:0000313" key="2">
    <source>
        <dbReference type="EnsemblPlants" id="AES94276"/>
    </source>
</evidence>
<dbReference type="AlphaFoldDB" id="G7JW43"/>
<dbReference type="HOGENOM" id="CLU_2743828_0_0_1"/>
<accession>G7JW43</accession>
<reference evidence="1 3" key="1">
    <citation type="journal article" date="2011" name="Nature">
        <title>The Medicago genome provides insight into the evolution of rhizobial symbioses.</title>
        <authorList>
            <person name="Young N.D."/>
            <person name="Debelle F."/>
            <person name="Oldroyd G.E."/>
            <person name="Geurts R."/>
            <person name="Cannon S.B."/>
            <person name="Udvardi M.K."/>
            <person name="Benedito V.A."/>
            <person name="Mayer K.F."/>
            <person name="Gouzy J."/>
            <person name="Schoof H."/>
            <person name="Van de Peer Y."/>
            <person name="Proost S."/>
            <person name="Cook D.R."/>
            <person name="Meyers B.C."/>
            <person name="Spannagl M."/>
            <person name="Cheung F."/>
            <person name="De Mita S."/>
            <person name="Krishnakumar V."/>
            <person name="Gundlach H."/>
            <person name="Zhou S."/>
            <person name="Mudge J."/>
            <person name="Bharti A.K."/>
            <person name="Murray J.D."/>
            <person name="Naoumkina M.A."/>
            <person name="Rosen B."/>
            <person name="Silverstein K.A."/>
            <person name="Tang H."/>
            <person name="Rombauts S."/>
            <person name="Zhao P.X."/>
            <person name="Zhou P."/>
            <person name="Barbe V."/>
            <person name="Bardou P."/>
            <person name="Bechner M."/>
            <person name="Bellec A."/>
            <person name="Berger A."/>
            <person name="Berges H."/>
            <person name="Bidwell S."/>
            <person name="Bisseling T."/>
            <person name="Choisne N."/>
            <person name="Couloux A."/>
            <person name="Denny R."/>
            <person name="Deshpande S."/>
            <person name="Dai X."/>
            <person name="Doyle J.J."/>
            <person name="Dudez A.M."/>
            <person name="Farmer A.D."/>
            <person name="Fouteau S."/>
            <person name="Franken C."/>
            <person name="Gibelin C."/>
            <person name="Gish J."/>
            <person name="Goldstein S."/>
            <person name="Gonzalez A.J."/>
            <person name="Green P.J."/>
            <person name="Hallab A."/>
            <person name="Hartog M."/>
            <person name="Hua A."/>
            <person name="Humphray S.J."/>
            <person name="Jeong D.H."/>
            <person name="Jing Y."/>
            <person name="Jocker A."/>
            <person name="Kenton S.M."/>
            <person name="Kim D.J."/>
            <person name="Klee K."/>
            <person name="Lai H."/>
            <person name="Lang C."/>
            <person name="Lin S."/>
            <person name="Macmil S.L."/>
            <person name="Magdelenat G."/>
            <person name="Matthews L."/>
            <person name="McCorrison J."/>
            <person name="Monaghan E.L."/>
            <person name="Mun J.H."/>
            <person name="Najar F.Z."/>
            <person name="Nicholson C."/>
            <person name="Noirot C."/>
            <person name="O'Bleness M."/>
            <person name="Paule C.R."/>
            <person name="Poulain J."/>
            <person name="Prion F."/>
            <person name="Qin B."/>
            <person name="Qu C."/>
            <person name="Retzel E.F."/>
            <person name="Riddle C."/>
            <person name="Sallet E."/>
            <person name="Samain S."/>
            <person name="Samson N."/>
            <person name="Sanders I."/>
            <person name="Saurat O."/>
            <person name="Scarpelli C."/>
            <person name="Schiex T."/>
            <person name="Segurens B."/>
            <person name="Severin A.J."/>
            <person name="Sherrier D.J."/>
            <person name="Shi R."/>
            <person name="Sims S."/>
            <person name="Singer S.R."/>
            <person name="Sinharoy S."/>
            <person name="Sterck L."/>
            <person name="Viollet A."/>
            <person name="Wang B.B."/>
            <person name="Wang K."/>
            <person name="Wang M."/>
            <person name="Wang X."/>
            <person name="Warfsmann J."/>
            <person name="Weissenbach J."/>
            <person name="White D.D."/>
            <person name="White J.D."/>
            <person name="Wiley G.B."/>
            <person name="Wincker P."/>
            <person name="Xing Y."/>
            <person name="Yang L."/>
            <person name="Yao Z."/>
            <person name="Ying F."/>
            <person name="Zhai J."/>
            <person name="Zhou L."/>
            <person name="Zuber A."/>
            <person name="Denarie J."/>
            <person name="Dixon R.A."/>
            <person name="May G.D."/>
            <person name="Schwartz D.C."/>
            <person name="Rogers J."/>
            <person name="Quetier F."/>
            <person name="Town C.D."/>
            <person name="Roe B.A."/>
        </authorList>
    </citation>
    <scope>NUCLEOTIDE SEQUENCE [LARGE SCALE GENOMIC DNA]</scope>
    <source>
        <strain evidence="1">A17</strain>
        <strain evidence="2 3">cv. Jemalong A17</strain>
    </source>
</reference>
<name>G7JW43_MEDTR</name>
<evidence type="ECO:0000313" key="3">
    <source>
        <dbReference type="Proteomes" id="UP000002051"/>
    </source>
</evidence>
<proteinExistence type="predicted"/>
<dbReference type="EnsemblPlants" id="AES94276">
    <property type="protein sequence ID" value="AES94276"/>
    <property type="gene ID" value="MTR_5g012730"/>
</dbReference>
<reference evidence="2" key="3">
    <citation type="submission" date="2015-04" db="UniProtKB">
        <authorList>
            <consortium name="EnsemblPlants"/>
        </authorList>
    </citation>
    <scope>IDENTIFICATION</scope>
    <source>
        <strain evidence="2">cv. Jemalong A17</strain>
    </source>
</reference>
<keyword evidence="3" id="KW-1185">Reference proteome</keyword>
<protein>
    <submittedName>
        <fullName evidence="1 2">Uncharacterized protein</fullName>
    </submittedName>
</protein>
<sequence>MVTQKKKENQQFVLTLSKTQEGYIILVEGIKEATWIKWIVDELESLKNVQRYMVITEVPSIFLIVKCIMKG</sequence>
<dbReference type="EMBL" id="CM001221">
    <property type="protein sequence ID" value="AES94276.1"/>
    <property type="molecule type" value="Genomic_DNA"/>
</dbReference>